<gene>
    <name evidence="8" type="ORF">Pflav_058750</name>
</gene>
<feature type="transmembrane region" description="Helical" evidence="6">
    <location>
        <begin position="224"/>
        <end position="245"/>
    </location>
</feature>
<protein>
    <recommendedName>
        <fullName evidence="6">Transport permease protein</fullName>
    </recommendedName>
</protein>
<dbReference type="GO" id="GO:0046677">
    <property type="term" value="P:response to antibiotic"/>
    <property type="evidence" value="ECO:0007669"/>
    <property type="project" value="UniProtKB-KW"/>
</dbReference>
<feature type="transmembrane region" description="Helical" evidence="6">
    <location>
        <begin position="138"/>
        <end position="162"/>
    </location>
</feature>
<evidence type="ECO:0000256" key="3">
    <source>
        <dbReference type="ARBA" id="ARBA00022989"/>
    </source>
</evidence>
<dbReference type="GO" id="GO:0140359">
    <property type="term" value="F:ABC-type transporter activity"/>
    <property type="evidence" value="ECO:0007669"/>
    <property type="project" value="InterPro"/>
</dbReference>
<evidence type="ECO:0000313" key="9">
    <source>
        <dbReference type="Proteomes" id="UP000502508"/>
    </source>
</evidence>
<dbReference type="InterPro" id="IPR000412">
    <property type="entry name" value="ABC_2_transport"/>
</dbReference>
<dbReference type="Pfam" id="PF01061">
    <property type="entry name" value="ABC2_membrane"/>
    <property type="match status" value="1"/>
</dbReference>
<evidence type="ECO:0000313" key="8">
    <source>
        <dbReference type="EMBL" id="BCB79465.1"/>
    </source>
</evidence>
<dbReference type="AlphaFoldDB" id="A0A6F8Y062"/>
<dbReference type="InterPro" id="IPR052902">
    <property type="entry name" value="ABC-2_transporter"/>
</dbReference>
<feature type="transmembrane region" description="Helical" evidence="6">
    <location>
        <begin position="21"/>
        <end position="44"/>
    </location>
</feature>
<proteinExistence type="inferred from homology"/>
<evidence type="ECO:0000256" key="2">
    <source>
        <dbReference type="ARBA" id="ARBA00022692"/>
    </source>
</evidence>
<name>A0A6F8Y062_9ACTN</name>
<dbReference type="PANTHER" id="PTHR43027">
    <property type="entry name" value="DOXORUBICIN RESISTANCE ABC TRANSPORTER PERMEASE PROTEIN DRRC-RELATED"/>
    <property type="match status" value="1"/>
</dbReference>
<evidence type="ECO:0000256" key="4">
    <source>
        <dbReference type="ARBA" id="ARBA00023136"/>
    </source>
</evidence>
<dbReference type="InterPro" id="IPR013525">
    <property type="entry name" value="ABC2_TM"/>
</dbReference>
<keyword evidence="3 6" id="KW-1133">Transmembrane helix</keyword>
<feature type="transmembrane region" description="Helical" evidence="6">
    <location>
        <begin position="103"/>
        <end position="132"/>
    </location>
</feature>
<keyword evidence="5" id="KW-0046">Antibiotic resistance</keyword>
<comment type="similarity">
    <text evidence="6">Belongs to the ABC-2 integral membrane protein family.</text>
</comment>
<keyword evidence="4 6" id="KW-0472">Membrane</keyword>
<dbReference type="PANTHER" id="PTHR43027:SF2">
    <property type="entry name" value="TRANSPORT PERMEASE PROTEIN"/>
    <property type="match status" value="1"/>
</dbReference>
<dbReference type="PIRSF" id="PIRSF006648">
    <property type="entry name" value="DrrB"/>
    <property type="match status" value="1"/>
</dbReference>
<evidence type="ECO:0000256" key="1">
    <source>
        <dbReference type="ARBA" id="ARBA00004141"/>
    </source>
</evidence>
<comment type="subcellular location">
    <subcellularLocation>
        <location evidence="6">Cell membrane</location>
        <topology evidence="6">Multi-pass membrane protein</topology>
    </subcellularLocation>
    <subcellularLocation>
        <location evidence="1">Membrane</location>
        <topology evidence="1">Multi-pass membrane protein</topology>
    </subcellularLocation>
</comment>
<organism evidence="8 9">
    <name type="scientific">Phytohabitans flavus</name>
    <dbReference type="NCBI Taxonomy" id="1076124"/>
    <lineage>
        <taxon>Bacteria</taxon>
        <taxon>Bacillati</taxon>
        <taxon>Actinomycetota</taxon>
        <taxon>Actinomycetes</taxon>
        <taxon>Micromonosporales</taxon>
        <taxon>Micromonosporaceae</taxon>
    </lineage>
</organism>
<evidence type="ECO:0000256" key="5">
    <source>
        <dbReference type="ARBA" id="ARBA00023251"/>
    </source>
</evidence>
<dbReference type="KEGG" id="pfla:Pflav_058750"/>
<keyword evidence="6" id="KW-0813">Transport</keyword>
<dbReference type="GO" id="GO:0043190">
    <property type="term" value="C:ATP-binding cassette (ABC) transporter complex"/>
    <property type="evidence" value="ECO:0007669"/>
    <property type="project" value="InterPro"/>
</dbReference>
<keyword evidence="2 6" id="KW-0812">Transmembrane</keyword>
<evidence type="ECO:0000256" key="6">
    <source>
        <dbReference type="RuleBase" id="RU361157"/>
    </source>
</evidence>
<dbReference type="Proteomes" id="UP000502508">
    <property type="component" value="Chromosome"/>
</dbReference>
<dbReference type="RefSeq" id="WP_173039434.1">
    <property type="nucleotide sequence ID" value="NZ_AP022870.1"/>
</dbReference>
<feature type="domain" description="ABC transmembrane type-2" evidence="7">
    <location>
        <begin position="21"/>
        <end position="248"/>
    </location>
</feature>
<reference evidence="8 9" key="2">
    <citation type="submission" date="2020-03" db="EMBL/GenBank/DDBJ databases">
        <authorList>
            <person name="Ichikawa N."/>
            <person name="Kimura A."/>
            <person name="Kitahashi Y."/>
            <person name="Uohara A."/>
        </authorList>
    </citation>
    <scope>NUCLEOTIDE SEQUENCE [LARGE SCALE GENOMIC DNA]</scope>
    <source>
        <strain evidence="8 9">NBRC 107702</strain>
    </source>
</reference>
<accession>A0A6F8Y062</accession>
<keyword evidence="6" id="KW-1003">Cell membrane</keyword>
<feature type="transmembrane region" description="Helical" evidence="6">
    <location>
        <begin position="59"/>
        <end position="82"/>
    </location>
</feature>
<dbReference type="PROSITE" id="PS51012">
    <property type="entry name" value="ABC_TM2"/>
    <property type="match status" value="1"/>
</dbReference>
<evidence type="ECO:0000259" key="7">
    <source>
        <dbReference type="PROSITE" id="PS51012"/>
    </source>
</evidence>
<feature type="transmembrane region" description="Helical" evidence="6">
    <location>
        <begin position="169"/>
        <end position="188"/>
    </location>
</feature>
<keyword evidence="9" id="KW-1185">Reference proteome</keyword>
<sequence>MSTAVARLTIVESKLFLRDTTTMVMGVAFPAVLLLLLGLAIPGFRDATDDLDGLRPIDIYVPIVLAMAICTTSVSVLPTYLATYRERGVLRRLATTPVGPVKLLGAQLVVNGAGTLVAVGLAVVVGAVAFGVDLPQQVLGFLIALVFGTAAMFAMGLLIAAVAPRAKTATGIGMLVYFPMLFFAGVWTPGPVMPDGLRRVSDFTPLGAASQAMQDAWSGSFPSALHLVVMVGYLLAAGALAARLFRWE</sequence>
<dbReference type="InterPro" id="IPR047817">
    <property type="entry name" value="ABC2_TM_bact-type"/>
</dbReference>
<reference evidence="8 9" key="1">
    <citation type="submission" date="2020-03" db="EMBL/GenBank/DDBJ databases">
        <title>Whole genome shotgun sequence of Phytohabitans flavus NBRC 107702.</title>
        <authorList>
            <person name="Komaki H."/>
            <person name="Tamura T."/>
        </authorList>
    </citation>
    <scope>NUCLEOTIDE SEQUENCE [LARGE SCALE GENOMIC DNA]</scope>
    <source>
        <strain evidence="8 9">NBRC 107702</strain>
    </source>
</reference>
<dbReference type="EMBL" id="AP022870">
    <property type="protein sequence ID" value="BCB79465.1"/>
    <property type="molecule type" value="Genomic_DNA"/>
</dbReference>